<dbReference type="Gene3D" id="3.60.21.10">
    <property type="match status" value="1"/>
</dbReference>
<dbReference type="PANTHER" id="PTHR12905">
    <property type="entry name" value="METALLOPHOSPHOESTERASE"/>
    <property type="match status" value="1"/>
</dbReference>
<reference evidence="4" key="1">
    <citation type="submission" date="2025-08" db="UniProtKB">
        <authorList>
            <consortium name="RefSeq"/>
        </authorList>
    </citation>
    <scope>IDENTIFICATION</scope>
    <source>
        <tissue evidence="4">Total insect</tissue>
    </source>
</reference>
<dbReference type="InterPro" id="IPR029052">
    <property type="entry name" value="Metallo-depent_PP-like"/>
</dbReference>
<dbReference type="SUPFAM" id="SSF56300">
    <property type="entry name" value="Metallo-dependent phosphatases"/>
    <property type="match status" value="1"/>
</dbReference>
<dbReference type="PIRSF" id="PIRSF035808">
    <property type="entry name" value="Pdiesterase_Brain_239"/>
    <property type="match status" value="1"/>
</dbReference>
<dbReference type="InterPro" id="IPR051693">
    <property type="entry name" value="UPF0046_metallophosphoest"/>
</dbReference>
<dbReference type="InParanoid" id="A0A6P8ZHX8"/>
<keyword evidence="3" id="KW-1185">Reference proteome</keyword>
<dbReference type="RefSeq" id="XP_034232629.1">
    <property type="nucleotide sequence ID" value="XM_034376738.1"/>
</dbReference>
<dbReference type="InterPro" id="IPR004843">
    <property type="entry name" value="Calcineurin-like_PHP"/>
</dbReference>
<dbReference type="KEGG" id="tpal:117640318"/>
<dbReference type="InterPro" id="IPR024201">
    <property type="entry name" value="Calcineurin-like_Pesterase"/>
</dbReference>
<dbReference type="GO" id="GO:0016787">
    <property type="term" value="F:hydrolase activity"/>
    <property type="evidence" value="ECO:0007669"/>
    <property type="project" value="InterPro"/>
</dbReference>
<dbReference type="CDD" id="cd07379">
    <property type="entry name" value="MPP_239FB"/>
    <property type="match status" value="1"/>
</dbReference>
<dbReference type="Proteomes" id="UP000515158">
    <property type="component" value="Unplaced"/>
</dbReference>
<comment type="similarity">
    <text evidence="1">Belongs to the UPF0046 family.</text>
</comment>
<name>A0A6P8ZHX8_THRPL</name>
<dbReference type="PANTHER" id="PTHR12905:SF0">
    <property type="entry name" value="CALCINEURIN-LIKE PHOSPHOESTERASE DOMAIN-CONTAINING PROTEIN"/>
    <property type="match status" value="1"/>
</dbReference>
<evidence type="ECO:0000259" key="2">
    <source>
        <dbReference type="Pfam" id="PF00149"/>
    </source>
</evidence>
<dbReference type="Pfam" id="PF00149">
    <property type="entry name" value="Metallophos"/>
    <property type="match status" value="1"/>
</dbReference>
<accession>A0A6P8ZHX8</accession>
<feature type="domain" description="Calcineurin-like phosphoesterase" evidence="2">
    <location>
        <begin position="43"/>
        <end position="247"/>
    </location>
</feature>
<dbReference type="FunCoup" id="A0A6P8ZHX8">
    <property type="interactions" value="100"/>
</dbReference>
<protein>
    <submittedName>
        <fullName evidence="4">Metallophosphoesterase domain-containing protein 1</fullName>
    </submittedName>
</protein>
<evidence type="ECO:0000313" key="3">
    <source>
        <dbReference type="Proteomes" id="UP000515158"/>
    </source>
</evidence>
<organism evidence="4">
    <name type="scientific">Thrips palmi</name>
    <name type="common">Melon thrips</name>
    <dbReference type="NCBI Taxonomy" id="161013"/>
    <lineage>
        <taxon>Eukaryota</taxon>
        <taxon>Metazoa</taxon>
        <taxon>Ecdysozoa</taxon>
        <taxon>Arthropoda</taxon>
        <taxon>Hexapoda</taxon>
        <taxon>Insecta</taxon>
        <taxon>Pterygota</taxon>
        <taxon>Neoptera</taxon>
        <taxon>Paraneoptera</taxon>
        <taxon>Thysanoptera</taxon>
        <taxon>Terebrantia</taxon>
        <taxon>Thripoidea</taxon>
        <taxon>Thripidae</taxon>
        <taxon>Thrips</taxon>
    </lineage>
</organism>
<evidence type="ECO:0000256" key="1">
    <source>
        <dbReference type="ARBA" id="ARBA00007993"/>
    </source>
</evidence>
<dbReference type="AlphaFoldDB" id="A0A6P8ZHX8"/>
<proteinExistence type="inferred from homology"/>
<sequence>MKVEIHNLTSNPTQAWAEVSKSQKVIKIHAKPPKAGVAPNKVRIVCMSDTHSLTPHIKFEVPYGDIFIHAGDFTRCGSLEEVVEFNEWIGRLPHKHKIVIAGNHELSFDGTFTKAHGGGESPASRIPTLGLARDAIAEAVRTPNAKQYLTNCTYIEDEAIVVNGIKIYGTPWQPEFCNWAFNIPRGEPCLSKWDCIPEDTDVLITHTPPIGHGDLCCTGVRAGCVELLTTVQQRVKPKYHVFGHIHEGYGITSDGKIIFINASTCDINYLPTNPPIVFDISMPEGVSKS</sequence>
<dbReference type="GeneID" id="117640318"/>
<evidence type="ECO:0000313" key="4">
    <source>
        <dbReference type="RefSeq" id="XP_034232629.1"/>
    </source>
</evidence>
<dbReference type="OrthoDB" id="630188at2759"/>
<gene>
    <name evidence="4" type="primary">LOC117640318</name>
</gene>